<protein>
    <submittedName>
        <fullName evidence="2">IS630 family transposase</fullName>
    </submittedName>
</protein>
<sequence>MANRPAPALMLRPGDREKLERMTRSQSMSAGMVQRARIVLMASEGRRNAEIAELSGASRPKVNLWRSRYEDKGIGGLADEKRSGRPRTIDHAEIVTATLMPPPKSLGVTHWSSRLLATRLKVSASTVVTAWRAYGIKPWRSESFRFSTDPELVGKVTDICGLYLAPPENAIVLCVDEKSQIQALDRTQPILPMQPGLIERRSHDYVRHGTSTLFAALDIATGQVTAALKPRHRNQEFLAFLKQIERAYRHVVDADGLPVELHLVMDNYAAHKHANVKAWLAENPRFKVHFTPTHASWMNLVEVWFGIVERQAIRRGVFTSVKDLNAKIGAFIDGWNHRSHPFVWTKTADEVLKKANRKKTSNADH</sequence>
<dbReference type="RefSeq" id="WP_259912580.1">
    <property type="nucleotide sequence ID" value="NZ_JALXTC010000050.1"/>
</dbReference>
<dbReference type="Gene3D" id="3.30.420.10">
    <property type="entry name" value="Ribonuclease H-like superfamily/Ribonuclease H"/>
    <property type="match status" value="1"/>
</dbReference>
<accession>A0AAW5QBH1</accession>
<dbReference type="PANTHER" id="PTHR30347">
    <property type="entry name" value="POTASSIUM CHANNEL RELATED"/>
    <property type="match status" value="1"/>
</dbReference>
<dbReference type="InterPro" id="IPR038717">
    <property type="entry name" value="Tc1-like_DDE_dom"/>
</dbReference>
<dbReference type="SUPFAM" id="SSF53098">
    <property type="entry name" value="Ribonuclease H-like"/>
    <property type="match status" value="1"/>
</dbReference>
<evidence type="ECO:0000313" key="2">
    <source>
        <dbReference type="EMBL" id="MCT2118252.1"/>
    </source>
</evidence>
<reference evidence="2" key="1">
    <citation type="submission" date="2022-04" db="EMBL/GenBank/DDBJ databases">
        <title>Human microbiome associated bacterial genomes.</title>
        <authorList>
            <person name="Sandstrom S."/>
            <person name="Salamzade R."/>
            <person name="Kalan L.R."/>
        </authorList>
    </citation>
    <scope>NUCLEOTIDE SEQUENCE</scope>
    <source>
        <strain evidence="2">P3-SID1762</strain>
    </source>
</reference>
<dbReference type="GO" id="GO:0003676">
    <property type="term" value="F:nucleic acid binding"/>
    <property type="evidence" value="ECO:0007669"/>
    <property type="project" value="InterPro"/>
</dbReference>
<proteinExistence type="predicted"/>
<gene>
    <name evidence="2" type="ORF">M3D93_10880</name>
</gene>
<dbReference type="InterPro" id="IPR036397">
    <property type="entry name" value="RNaseH_sf"/>
</dbReference>
<evidence type="ECO:0000313" key="3">
    <source>
        <dbReference type="Proteomes" id="UP001206890"/>
    </source>
</evidence>
<dbReference type="PANTHER" id="PTHR30347:SF1">
    <property type="entry name" value="MECHANOSENSITIVE CHANNEL MSCK"/>
    <property type="match status" value="1"/>
</dbReference>
<dbReference type="NCBIfam" id="NF033545">
    <property type="entry name" value="transpos_IS630"/>
    <property type="match status" value="1"/>
</dbReference>
<dbReference type="InterPro" id="IPR047655">
    <property type="entry name" value="Transpos_IS630-like"/>
</dbReference>
<name>A0AAW5QBH1_9ACTN</name>
<dbReference type="Pfam" id="PF13358">
    <property type="entry name" value="DDE_3"/>
    <property type="match status" value="1"/>
</dbReference>
<dbReference type="InterPro" id="IPR052702">
    <property type="entry name" value="MscS-like_channel"/>
</dbReference>
<evidence type="ECO:0000259" key="1">
    <source>
        <dbReference type="Pfam" id="PF13358"/>
    </source>
</evidence>
<dbReference type="InterPro" id="IPR009057">
    <property type="entry name" value="Homeodomain-like_sf"/>
</dbReference>
<dbReference type="AlphaFoldDB" id="A0AAW5QBH1"/>
<dbReference type="SUPFAM" id="SSF46689">
    <property type="entry name" value="Homeodomain-like"/>
    <property type="match status" value="1"/>
</dbReference>
<comment type="caution">
    <text evidence="2">The sequence shown here is derived from an EMBL/GenBank/DDBJ whole genome shotgun (WGS) entry which is preliminary data.</text>
</comment>
<dbReference type="InterPro" id="IPR012337">
    <property type="entry name" value="RNaseH-like_sf"/>
</dbReference>
<dbReference type="Pfam" id="PF13551">
    <property type="entry name" value="HTH_29"/>
    <property type="match status" value="1"/>
</dbReference>
<dbReference type="EMBL" id="JALXTC010000050">
    <property type="protein sequence ID" value="MCT2118252.1"/>
    <property type="molecule type" value="Genomic_DNA"/>
</dbReference>
<dbReference type="Proteomes" id="UP001206890">
    <property type="component" value="Unassembled WGS sequence"/>
</dbReference>
<organism evidence="2 3">
    <name type="scientific">Dietzia cinnamea</name>
    <dbReference type="NCBI Taxonomy" id="321318"/>
    <lineage>
        <taxon>Bacteria</taxon>
        <taxon>Bacillati</taxon>
        <taxon>Actinomycetota</taxon>
        <taxon>Actinomycetes</taxon>
        <taxon>Mycobacteriales</taxon>
        <taxon>Dietziaceae</taxon>
        <taxon>Dietzia</taxon>
    </lineage>
</organism>
<feature type="domain" description="Tc1-like transposase DDE" evidence="1">
    <location>
        <begin position="172"/>
        <end position="324"/>
    </location>
</feature>